<accession>A0A9Q0ASH2</accession>
<proteinExistence type="predicted"/>
<feature type="compositionally biased region" description="Low complexity" evidence="1">
    <location>
        <begin position="176"/>
        <end position="195"/>
    </location>
</feature>
<keyword evidence="2" id="KW-1133">Transmembrane helix</keyword>
<gene>
    <name evidence="3" type="ORF">JX265_003055</name>
</gene>
<evidence type="ECO:0000313" key="4">
    <source>
        <dbReference type="Proteomes" id="UP000829685"/>
    </source>
</evidence>
<comment type="caution">
    <text evidence="3">The sequence shown here is derived from an EMBL/GenBank/DDBJ whole genome shotgun (WGS) entry which is preliminary data.</text>
</comment>
<keyword evidence="2" id="KW-0472">Membrane</keyword>
<evidence type="ECO:0000256" key="1">
    <source>
        <dbReference type="SAM" id="MobiDB-lite"/>
    </source>
</evidence>
<dbReference type="EMBL" id="JAFIMR010000005">
    <property type="protein sequence ID" value="KAI1878878.1"/>
    <property type="molecule type" value="Genomic_DNA"/>
</dbReference>
<reference evidence="3" key="1">
    <citation type="submission" date="2021-03" db="EMBL/GenBank/DDBJ databases">
        <title>Revisited historic fungal species revealed as producer of novel bioactive compounds through whole genome sequencing and comparative genomics.</title>
        <authorList>
            <person name="Vignolle G.A."/>
            <person name="Hochenegger N."/>
            <person name="Mach R.L."/>
            <person name="Mach-Aigner A.R."/>
            <person name="Javad Rahimi M."/>
            <person name="Salim K.A."/>
            <person name="Chan C.M."/>
            <person name="Lim L.B.L."/>
            <person name="Cai F."/>
            <person name="Druzhinina I.S."/>
            <person name="U'Ren J.M."/>
            <person name="Derntl C."/>
        </authorList>
    </citation>
    <scope>NUCLEOTIDE SEQUENCE</scope>
    <source>
        <strain evidence="3">TUCIM 5799</strain>
    </source>
</reference>
<dbReference type="AlphaFoldDB" id="A0A9Q0ASH2"/>
<dbReference type="Proteomes" id="UP000829685">
    <property type="component" value="Unassembled WGS sequence"/>
</dbReference>
<name>A0A9Q0ASH2_9PEZI</name>
<protein>
    <submittedName>
        <fullName evidence="3">Uncharacterized protein</fullName>
    </submittedName>
</protein>
<evidence type="ECO:0000256" key="2">
    <source>
        <dbReference type="SAM" id="Phobius"/>
    </source>
</evidence>
<dbReference type="OrthoDB" id="4770059at2759"/>
<feature type="compositionally biased region" description="Polar residues" evidence="1">
    <location>
        <begin position="241"/>
        <end position="250"/>
    </location>
</feature>
<evidence type="ECO:0000313" key="3">
    <source>
        <dbReference type="EMBL" id="KAI1878878.1"/>
    </source>
</evidence>
<sequence>MSASPTRSASTTVSVALSTFPEAPLTTTFTPPPQCTGFYRGSPNYMTIVGLPTKSCMPSGFAADATSYFSPGVICPSGYYSACHDTRGYSSITTVTCCPTRGDFALSCVKSPNSLTGPWENLFCTWAAPETGMGVPLTETSNGITSTVTGTATSPQGLNAYGVRMVYQSTDLSTTSTASVSSSGSTLPSTSPTETDTAENAQAGGLSTGVKAAIGVVVPLVVLGALAGIFLWRRRHKKNSHGSTAMTNTQGHHKNVHETGGGSQVLYHEVDGRQMPAELGSHPQVEPVEMPSEHYR</sequence>
<feature type="region of interest" description="Disordered" evidence="1">
    <location>
        <begin position="176"/>
        <end position="200"/>
    </location>
</feature>
<keyword evidence="2" id="KW-0812">Transmembrane</keyword>
<keyword evidence="4" id="KW-1185">Reference proteome</keyword>
<feature type="transmembrane region" description="Helical" evidence="2">
    <location>
        <begin position="212"/>
        <end position="232"/>
    </location>
</feature>
<feature type="region of interest" description="Disordered" evidence="1">
    <location>
        <begin position="239"/>
        <end position="260"/>
    </location>
</feature>
<organism evidence="3 4">
    <name type="scientific">Neoarthrinium moseri</name>
    <dbReference type="NCBI Taxonomy" id="1658444"/>
    <lineage>
        <taxon>Eukaryota</taxon>
        <taxon>Fungi</taxon>
        <taxon>Dikarya</taxon>
        <taxon>Ascomycota</taxon>
        <taxon>Pezizomycotina</taxon>
        <taxon>Sordariomycetes</taxon>
        <taxon>Xylariomycetidae</taxon>
        <taxon>Amphisphaeriales</taxon>
        <taxon>Apiosporaceae</taxon>
        <taxon>Neoarthrinium</taxon>
    </lineage>
</organism>
<feature type="region of interest" description="Disordered" evidence="1">
    <location>
        <begin position="277"/>
        <end position="296"/>
    </location>
</feature>